<feature type="non-terminal residue" evidence="1">
    <location>
        <position position="148"/>
    </location>
</feature>
<dbReference type="AlphaFoldDB" id="X1BCB3"/>
<evidence type="ECO:0000313" key="1">
    <source>
        <dbReference type="EMBL" id="GAG93564.1"/>
    </source>
</evidence>
<gene>
    <name evidence="1" type="ORF">S01H4_36588</name>
</gene>
<accession>X1BCB3</accession>
<comment type="caution">
    <text evidence="1">The sequence shown here is derived from an EMBL/GenBank/DDBJ whole genome shotgun (WGS) entry which is preliminary data.</text>
</comment>
<name>X1BCB3_9ZZZZ</name>
<reference evidence="1" key="1">
    <citation type="journal article" date="2014" name="Front. Microbiol.">
        <title>High frequency of phylogenetically diverse reductive dehalogenase-homologous genes in deep subseafloor sedimentary metagenomes.</title>
        <authorList>
            <person name="Kawai M."/>
            <person name="Futagami T."/>
            <person name="Toyoda A."/>
            <person name="Takaki Y."/>
            <person name="Nishi S."/>
            <person name="Hori S."/>
            <person name="Arai W."/>
            <person name="Tsubouchi T."/>
            <person name="Morono Y."/>
            <person name="Uchiyama I."/>
            <person name="Ito T."/>
            <person name="Fujiyama A."/>
            <person name="Inagaki F."/>
            <person name="Takami H."/>
        </authorList>
    </citation>
    <scope>NUCLEOTIDE SEQUENCE</scope>
    <source>
        <strain evidence="1">Expedition CK06-06</strain>
    </source>
</reference>
<organism evidence="1">
    <name type="scientific">marine sediment metagenome</name>
    <dbReference type="NCBI Taxonomy" id="412755"/>
    <lineage>
        <taxon>unclassified sequences</taxon>
        <taxon>metagenomes</taxon>
        <taxon>ecological metagenomes</taxon>
    </lineage>
</organism>
<protein>
    <submittedName>
        <fullName evidence="1">Uncharacterized protein</fullName>
    </submittedName>
</protein>
<dbReference type="EMBL" id="BART01019576">
    <property type="protein sequence ID" value="GAG93564.1"/>
    <property type="molecule type" value="Genomic_DNA"/>
</dbReference>
<sequence>MFTDFQLSGRLNSRTSVERLYWLPPLGIGGGLGGGKRELPENSRVYKGIIINDYIHSAKVGLYDIQFKYCGDAGTEYDLGKFFVLRLPENHAAKIVKSMFARTLLKFPDDVRGFAVKCLSFQENFLSTYILARYYFSQHEKMEKDRRS</sequence>
<proteinExistence type="predicted"/>